<protein>
    <submittedName>
        <fullName evidence="3">Uncharacterized protein</fullName>
    </submittedName>
</protein>
<dbReference type="EMBL" id="CP070499">
    <property type="protein sequence ID" value="QSB13755.1"/>
    <property type="molecule type" value="Genomic_DNA"/>
</dbReference>
<feature type="region of interest" description="Disordered" evidence="1">
    <location>
        <begin position="334"/>
        <end position="362"/>
    </location>
</feature>
<evidence type="ECO:0000313" key="4">
    <source>
        <dbReference type="Proteomes" id="UP000662857"/>
    </source>
</evidence>
<dbReference type="RefSeq" id="WP_239675861.1">
    <property type="nucleotide sequence ID" value="NZ_CP070499.1"/>
</dbReference>
<keyword evidence="4" id="KW-1185">Reference proteome</keyword>
<proteinExistence type="predicted"/>
<feature type="signal peptide" evidence="2">
    <location>
        <begin position="1"/>
        <end position="23"/>
    </location>
</feature>
<keyword evidence="2" id="KW-0732">Signal</keyword>
<feature type="chain" id="PRO_5038599263" evidence="2">
    <location>
        <begin position="24"/>
        <end position="362"/>
    </location>
</feature>
<evidence type="ECO:0000313" key="3">
    <source>
        <dbReference type="EMBL" id="QSB13755.1"/>
    </source>
</evidence>
<dbReference type="AlphaFoldDB" id="A0A895YBW4"/>
<gene>
    <name evidence="3" type="ORF">JQS43_19630</name>
</gene>
<dbReference type="Proteomes" id="UP000662857">
    <property type="component" value="Chromosome"/>
</dbReference>
<evidence type="ECO:0000256" key="2">
    <source>
        <dbReference type="SAM" id="SignalP"/>
    </source>
</evidence>
<evidence type="ECO:0000256" key="1">
    <source>
        <dbReference type="SAM" id="MobiDB-lite"/>
    </source>
</evidence>
<sequence length="362" mass="39206">MIDRRPLMRRQLAALTLTGLALAGCSGGNGPGVGDAAWSSTPSPSLEPDVLEVWPEEVPFEGMLPDLPAGTFLYNESILGTSSVMVDRYAGLAQATDEDFDDFLEYFQTALPESGWTITEETSQSTTSDEVYSRIMDIEGHELTGRVSLRMSTGAEDSSRRTLAIFMRLVQAGDDFAAGIAMAPVPRWWNEAVPPAPDGWRQTSVDLQYGGRTVPTGPAQVDDEITLHAISTEALALEEDVEWDRTVEQADAQLDTAAEHYRSVMPEHGWTLVSDSDASDEGDEGWGDRIQELVFSGYRTDLTIRVSYPHNPDGSPMGWVRVYMTFQATAPAAATTSENPTTAGAAGALEARPAECCSARES</sequence>
<dbReference type="KEGG" id="nhy:JQS43_19630"/>
<dbReference type="PROSITE" id="PS51257">
    <property type="entry name" value="PROKAR_LIPOPROTEIN"/>
    <property type="match status" value="1"/>
</dbReference>
<organism evidence="3 4">
    <name type="scientific">Natronosporangium hydrolyticum</name>
    <dbReference type="NCBI Taxonomy" id="2811111"/>
    <lineage>
        <taxon>Bacteria</taxon>
        <taxon>Bacillati</taxon>
        <taxon>Actinomycetota</taxon>
        <taxon>Actinomycetes</taxon>
        <taxon>Micromonosporales</taxon>
        <taxon>Micromonosporaceae</taxon>
        <taxon>Natronosporangium</taxon>
    </lineage>
</organism>
<reference evidence="3" key="1">
    <citation type="submission" date="2021-02" db="EMBL/GenBank/DDBJ databases">
        <title>Natrosporangium hydrolyticum gen. nov., sp. nov, a haloalkaliphilic actinobacterium from a soda solonchak soil.</title>
        <authorList>
            <person name="Sorokin D.Y."/>
            <person name="Khijniak T.V."/>
            <person name="Zakharycheva A.P."/>
            <person name="Boueva O.V."/>
            <person name="Ariskina E.V."/>
            <person name="Hahnke R.L."/>
            <person name="Bunk B."/>
            <person name="Sproer C."/>
            <person name="Schumann P."/>
            <person name="Evtushenko L.I."/>
            <person name="Kublanov I.V."/>
        </authorList>
    </citation>
    <scope>NUCLEOTIDE SEQUENCE</scope>
    <source>
        <strain evidence="3">DSM 106523</strain>
    </source>
</reference>
<feature type="compositionally biased region" description="Low complexity" evidence="1">
    <location>
        <begin position="334"/>
        <end position="355"/>
    </location>
</feature>
<accession>A0A895YBW4</accession>
<name>A0A895YBW4_9ACTN</name>